<organism evidence="1 2">
    <name type="scientific">Acinetobacter phage Henu6</name>
    <dbReference type="NCBI Taxonomy" id="2500136"/>
    <lineage>
        <taxon>Viruses</taxon>
        <taxon>Duplodnaviria</taxon>
        <taxon>Heunggongvirae</taxon>
        <taxon>Uroviricota</taxon>
        <taxon>Caudoviricetes</taxon>
        <taxon>Pantevenvirales</taxon>
        <taxon>Straboviridae</taxon>
        <taxon>Twarogvirinae</taxon>
        <taxon>Zedzedvirus</taxon>
        <taxon>Zedzedvirus zz1</taxon>
    </lineage>
</organism>
<dbReference type="EMBL" id="MK240351">
    <property type="protein sequence ID" value="QAU03934.1"/>
    <property type="molecule type" value="Genomic_DNA"/>
</dbReference>
<reference evidence="1 2" key="1">
    <citation type="submission" date="2018-11" db="EMBL/GenBank/DDBJ databases">
        <authorList>
            <person name="Teng T."/>
        </authorList>
    </citation>
    <scope>NUCLEOTIDE SEQUENCE [LARGE SCALE GENOMIC DNA]</scope>
</reference>
<sequence length="156" mass="18302">MTMPEYIQKMTSTEYIEYLQHHDPARLDYFVKYLPIAIRKINVILDNLDELQTTNQHVVVLGESRLVIKPKEDGLCYAADITFGTLKYKLISEWPEYNPEYSPVYPVGGQNEYGTRPQDELNLWLNPRRISLARYMKASMENVLSTIDTLRKRDKI</sequence>
<accession>A0A410T5L0</accession>
<gene>
    <name evidence="1" type="ORF">Henu6_gp129</name>
</gene>
<protein>
    <submittedName>
        <fullName evidence="1">Uncharacterized protein</fullName>
    </submittedName>
</protein>
<name>A0A410T5L0_9CAUD</name>
<proteinExistence type="predicted"/>
<evidence type="ECO:0000313" key="2">
    <source>
        <dbReference type="Proteomes" id="UP000289169"/>
    </source>
</evidence>
<evidence type="ECO:0000313" key="1">
    <source>
        <dbReference type="EMBL" id="QAU03934.1"/>
    </source>
</evidence>
<dbReference type="Proteomes" id="UP000289169">
    <property type="component" value="Segment"/>
</dbReference>